<dbReference type="Gene3D" id="1.20.5.170">
    <property type="match status" value="1"/>
</dbReference>
<dbReference type="InterPro" id="IPR004827">
    <property type="entry name" value="bZIP"/>
</dbReference>
<evidence type="ECO:0000256" key="6">
    <source>
        <dbReference type="ARBA" id="ARBA00023163"/>
    </source>
</evidence>
<dbReference type="FunFam" id="1.20.5.170:FF:000080">
    <property type="entry name" value="Basic leucine zipper transcriptional factor ATF-like 2"/>
    <property type="match status" value="1"/>
</dbReference>
<name>A0A2K6EJS9_PROCO</name>
<evidence type="ECO:0000256" key="9">
    <source>
        <dbReference type="ARBA" id="ARBA00074031"/>
    </source>
</evidence>
<accession>A0A2K6EJS9</accession>
<evidence type="ECO:0000256" key="3">
    <source>
        <dbReference type="ARBA" id="ARBA00023015"/>
    </source>
</evidence>
<evidence type="ECO:0000259" key="11">
    <source>
        <dbReference type="PROSITE" id="PS50217"/>
    </source>
</evidence>
<feature type="region of interest" description="Disordered" evidence="10">
    <location>
        <begin position="1"/>
        <end position="48"/>
    </location>
</feature>
<dbReference type="KEGG" id="pcoq:105826651"/>
<keyword evidence="13" id="KW-1185">Reference proteome</keyword>
<reference evidence="12" key="2">
    <citation type="submission" date="2025-09" db="UniProtKB">
        <authorList>
            <consortium name="Ensembl"/>
        </authorList>
    </citation>
    <scope>IDENTIFICATION</scope>
</reference>
<keyword evidence="5" id="KW-0010">Activator</keyword>
<dbReference type="Ensembl" id="ENSPCOT00000006904.1">
    <property type="protein sequence ID" value="ENSPCOP00000001989.1"/>
    <property type="gene ID" value="ENSPCOG00000006109.1"/>
</dbReference>
<dbReference type="InterPro" id="IPR046347">
    <property type="entry name" value="bZIP_sf"/>
</dbReference>
<dbReference type="GO" id="GO:0000981">
    <property type="term" value="F:DNA-binding transcription factor activity, RNA polymerase II-specific"/>
    <property type="evidence" value="ECO:0007669"/>
    <property type="project" value="TreeGrafter"/>
</dbReference>
<dbReference type="PANTHER" id="PTHR23351:SF11">
    <property type="entry name" value="BASIC LEUCINE ZIPPER TRANSCRIPTIONAL FACTOR ATF-LIKE 2"/>
    <property type="match status" value="1"/>
</dbReference>
<dbReference type="GO" id="GO:0043011">
    <property type="term" value="P:myeloid dendritic cell differentiation"/>
    <property type="evidence" value="ECO:0007669"/>
    <property type="project" value="Ensembl"/>
</dbReference>
<protein>
    <recommendedName>
        <fullName evidence="9">Basic leucine zipper transcriptional factor ATF-like 2</fullName>
    </recommendedName>
</protein>
<dbReference type="InterPro" id="IPR000837">
    <property type="entry name" value="AP-1"/>
</dbReference>
<dbReference type="AlphaFoldDB" id="A0A2K6EJS9"/>
<evidence type="ECO:0000256" key="2">
    <source>
        <dbReference type="ARBA" id="ARBA00022782"/>
    </source>
</evidence>
<dbReference type="GO" id="GO:0000978">
    <property type="term" value="F:RNA polymerase II cis-regulatory region sequence-specific DNA binding"/>
    <property type="evidence" value="ECO:0007669"/>
    <property type="project" value="TreeGrafter"/>
</dbReference>
<dbReference type="GeneTree" id="ENSGT00940000162373"/>
<organism evidence="12 13">
    <name type="scientific">Propithecus coquereli</name>
    <name type="common">Coquerel's sifaka</name>
    <name type="synonym">Propithecus verreauxi coquereli</name>
    <dbReference type="NCBI Taxonomy" id="379532"/>
    <lineage>
        <taxon>Eukaryota</taxon>
        <taxon>Metazoa</taxon>
        <taxon>Chordata</taxon>
        <taxon>Craniata</taxon>
        <taxon>Vertebrata</taxon>
        <taxon>Euteleostomi</taxon>
        <taxon>Mammalia</taxon>
        <taxon>Eutheria</taxon>
        <taxon>Euarchontoglires</taxon>
        <taxon>Primates</taxon>
        <taxon>Strepsirrhini</taxon>
        <taxon>Lemuriformes</taxon>
        <taxon>Indriidae</taxon>
        <taxon>Propithecus</taxon>
    </lineage>
</organism>
<feature type="domain" description="BZIP" evidence="11">
    <location>
        <begin position="18"/>
        <end position="71"/>
    </location>
</feature>
<keyword evidence="6" id="KW-0804">Transcription</keyword>
<evidence type="ECO:0000256" key="1">
    <source>
        <dbReference type="ARBA" id="ARBA00007163"/>
    </source>
</evidence>
<dbReference type="PANTHER" id="PTHR23351">
    <property type="entry name" value="FOS TRANSCRIPTION FACTOR-RELATED"/>
    <property type="match status" value="1"/>
</dbReference>
<dbReference type="CDD" id="cd14701">
    <property type="entry name" value="bZIP_BATF"/>
    <property type="match status" value="1"/>
</dbReference>
<dbReference type="SUPFAM" id="SSF57959">
    <property type="entry name" value="Leucine zipper domain"/>
    <property type="match status" value="1"/>
</dbReference>
<proteinExistence type="inferred from homology"/>
<evidence type="ECO:0000256" key="4">
    <source>
        <dbReference type="ARBA" id="ARBA00023125"/>
    </source>
</evidence>
<comment type="similarity">
    <text evidence="1">Belongs to the bZIP family.</text>
</comment>
<evidence type="ECO:0000256" key="5">
    <source>
        <dbReference type="ARBA" id="ARBA00023159"/>
    </source>
</evidence>
<dbReference type="Proteomes" id="UP000233160">
    <property type="component" value="Unassembled WGS sequence"/>
</dbReference>
<dbReference type="GO" id="GO:0042832">
    <property type="term" value="P:defense response to protozoan"/>
    <property type="evidence" value="ECO:0007669"/>
    <property type="project" value="Ensembl"/>
</dbReference>
<reference evidence="12" key="1">
    <citation type="submission" date="2025-08" db="UniProtKB">
        <authorList>
            <consortium name="Ensembl"/>
        </authorList>
    </citation>
    <scope>IDENTIFICATION</scope>
</reference>
<dbReference type="GO" id="GO:0090575">
    <property type="term" value="C:RNA polymerase II transcription regulator complex"/>
    <property type="evidence" value="ECO:0007669"/>
    <property type="project" value="Ensembl"/>
</dbReference>
<comment type="subunit">
    <text evidence="8">Heterodimer; heterodimerizes with JUN family proteins.</text>
</comment>
<evidence type="ECO:0000313" key="13">
    <source>
        <dbReference type="Proteomes" id="UP000233160"/>
    </source>
</evidence>
<feature type="compositionally biased region" description="Basic and acidic residues" evidence="10">
    <location>
        <begin position="38"/>
        <end position="48"/>
    </location>
</feature>
<dbReference type="SMART" id="SM00338">
    <property type="entry name" value="BRLZ"/>
    <property type="match status" value="1"/>
</dbReference>
<dbReference type="STRING" id="379532.ENSPCOP00000001989"/>
<evidence type="ECO:0000256" key="7">
    <source>
        <dbReference type="ARBA" id="ARBA00023242"/>
    </source>
</evidence>
<evidence type="ECO:0000313" key="12">
    <source>
        <dbReference type="Ensembl" id="ENSPCOP00000001989.1"/>
    </source>
</evidence>
<dbReference type="CTD" id="116071"/>
<gene>
    <name evidence="12" type="primary">BATF2</name>
</gene>
<keyword evidence="2" id="KW-0221">Differentiation</keyword>
<keyword evidence="4" id="KW-0238">DNA-binding</keyword>
<dbReference type="OMA" id="HGCQEQP"/>
<keyword evidence="3" id="KW-0805">Transcription regulation</keyword>
<dbReference type="GeneID" id="105826651"/>
<dbReference type="PROSITE" id="PS00036">
    <property type="entry name" value="BZIP_BASIC"/>
    <property type="match status" value="1"/>
</dbReference>
<dbReference type="OrthoDB" id="295274at2759"/>
<evidence type="ECO:0000256" key="8">
    <source>
        <dbReference type="ARBA" id="ARBA00064452"/>
    </source>
</evidence>
<dbReference type="PROSITE" id="PS50217">
    <property type="entry name" value="BZIP"/>
    <property type="match status" value="1"/>
</dbReference>
<evidence type="ECO:0000256" key="10">
    <source>
        <dbReference type="SAM" id="MobiDB-lite"/>
    </source>
</evidence>
<sequence>MHLCGGNALLTGTDPEEHQRQLKKKQKNRAAAQRSRQKHTDKADALHQQHESLEKHNHALRKEIQALQTELAWWSRTLHMHERLCCMDCASCLAPGSPDCWNQAEKPLVPIPHGKQGCQEQPGLFQTPVCSPPAQQLSPGPQPHDSPCLLPSPLLSLSLGTAVVTASPAQLSPSPVLSASPTGCSLLEPSSKLSALLPSPTAQPDPLQPLGLVRSTGGMLGSSPHNPSSALRLPCQQSREHELAFSAADWQGLGVDPSPHPLLAFPLLSSAQVHF</sequence>
<keyword evidence="7" id="KW-0539">Nucleus</keyword>
<dbReference type="Pfam" id="PF00170">
    <property type="entry name" value="bZIP_1"/>
    <property type="match status" value="1"/>
</dbReference>
<dbReference type="RefSeq" id="XP_012520104.1">
    <property type="nucleotide sequence ID" value="XM_012664650.1"/>
</dbReference>